<keyword evidence="5" id="KW-0547">Nucleotide-binding</keyword>
<dbReference type="InterPro" id="IPR003018">
    <property type="entry name" value="GAF"/>
</dbReference>
<dbReference type="SMART" id="SM00065">
    <property type="entry name" value="GAF"/>
    <property type="match status" value="1"/>
</dbReference>
<evidence type="ECO:0000259" key="8">
    <source>
        <dbReference type="SMART" id="SM00065"/>
    </source>
</evidence>
<keyword evidence="3" id="KW-0597">Phosphoprotein</keyword>
<reference evidence="10 11" key="1">
    <citation type="journal article" date="2015" name="Stand. Genomic Sci.">
        <title>Genomic Encyclopedia of Bacterial and Archaeal Type Strains, Phase III: the genomes of soil and plant-associated and newly described type strains.</title>
        <authorList>
            <person name="Whitman W.B."/>
            <person name="Woyke T."/>
            <person name="Klenk H.P."/>
            <person name="Zhou Y."/>
            <person name="Lilburn T.G."/>
            <person name="Beck B.J."/>
            <person name="De Vos P."/>
            <person name="Vandamme P."/>
            <person name="Eisen J.A."/>
            <person name="Garrity G."/>
            <person name="Hugenholtz P."/>
            <person name="Kyrpides N.C."/>
        </authorList>
    </citation>
    <scope>NUCLEOTIDE SEQUENCE [LARGE SCALE GENOMIC DNA]</scope>
    <source>
        <strain evidence="10 11">CGMCC 1.10948</strain>
    </source>
</reference>
<keyword evidence="4" id="KW-0808">Transferase</keyword>
<name>A0A562S5E7_9BRAD</name>
<feature type="domain" description="Signal transduction histidine kinase HWE region" evidence="9">
    <location>
        <begin position="188"/>
        <end position="270"/>
    </location>
</feature>
<organism evidence="10 11">
    <name type="scientific">Bradyrhizobium huanghuaihaiense</name>
    <dbReference type="NCBI Taxonomy" id="990078"/>
    <lineage>
        <taxon>Bacteria</taxon>
        <taxon>Pseudomonadati</taxon>
        <taxon>Pseudomonadota</taxon>
        <taxon>Alphaproteobacteria</taxon>
        <taxon>Hyphomicrobiales</taxon>
        <taxon>Nitrobacteraceae</taxon>
        <taxon>Bradyrhizobium</taxon>
    </lineage>
</organism>
<comment type="catalytic activity">
    <reaction evidence="1">
        <text>ATP + protein L-histidine = ADP + protein N-phospho-L-histidine.</text>
        <dbReference type="EC" id="2.7.13.3"/>
    </reaction>
</comment>
<dbReference type="InterPro" id="IPR036890">
    <property type="entry name" value="HATPase_C_sf"/>
</dbReference>
<gene>
    <name evidence="10" type="ORF">IQ16_00751</name>
</gene>
<dbReference type="SMART" id="SM00911">
    <property type="entry name" value="HWE_HK"/>
    <property type="match status" value="1"/>
</dbReference>
<dbReference type="GO" id="GO:0005524">
    <property type="term" value="F:ATP binding"/>
    <property type="evidence" value="ECO:0007669"/>
    <property type="project" value="UniProtKB-KW"/>
</dbReference>
<dbReference type="Proteomes" id="UP000316291">
    <property type="component" value="Unassembled WGS sequence"/>
</dbReference>
<dbReference type="InterPro" id="IPR029016">
    <property type="entry name" value="GAF-like_dom_sf"/>
</dbReference>
<keyword evidence="11" id="KW-1185">Reference proteome</keyword>
<accession>A0A562S5E7</accession>
<evidence type="ECO:0000256" key="1">
    <source>
        <dbReference type="ARBA" id="ARBA00000085"/>
    </source>
</evidence>
<dbReference type="Gene3D" id="3.30.565.10">
    <property type="entry name" value="Histidine kinase-like ATPase, C-terminal domain"/>
    <property type="match status" value="1"/>
</dbReference>
<comment type="caution">
    <text evidence="10">The sequence shown here is derived from an EMBL/GenBank/DDBJ whole genome shotgun (WGS) entry which is preliminary data.</text>
</comment>
<sequence length="379" mass="42457">MPHSEANKLRRQVSTLSEFGKRALRSDDIDGLLQEATRLVSDAIDVELVKVLELVPGGENLLVRAGVNWNPGVVGHAEIPAHEGSPAGYALYTNQPVITEDTQREVRFEIPKLLIEHSVRSTVNVVIRGEDGPFGVLEVDSRQLRKFEQDDIDFLQNYANLLASAIDRVRIQRELAERALRQEMLGHELQHRINNILATIQAIARRTRAKSQNLDEFAKAFEDRLAAIARTHALLSRSHTSTIDIREVLSQELSVHGAVEGENLKQRGPAISIPAKQAEVLSMAIHELATNAVKHGALSMENGHIDISWDAHDRGNENEFQLRWRERTSPIAPQPARRGFGSEFLEKSIPHMLHGRFERTFGSDGIECTVSFLLDQNDK</sequence>
<dbReference type="PANTHER" id="PTHR41523">
    <property type="entry name" value="TWO-COMPONENT SYSTEM SENSOR PROTEIN"/>
    <property type="match status" value="1"/>
</dbReference>
<evidence type="ECO:0000256" key="5">
    <source>
        <dbReference type="ARBA" id="ARBA00022741"/>
    </source>
</evidence>
<dbReference type="Gene3D" id="3.30.450.40">
    <property type="match status" value="1"/>
</dbReference>
<evidence type="ECO:0000259" key="9">
    <source>
        <dbReference type="SMART" id="SM00911"/>
    </source>
</evidence>
<dbReference type="InterPro" id="IPR011102">
    <property type="entry name" value="Sig_transdc_His_kinase_HWE"/>
</dbReference>
<evidence type="ECO:0000313" key="10">
    <source>
        <dbReference type="EMBL" id="TWI76509.1"/>
    </source>
</evidence>
<dbReference type="SUPFAM" id="SSF55781">
    <property type="entry name" value="GAF domain-like"/>
    <property type="match status" value="1"/>
</dbReference>
<protein>
    <recommendedName>
        <fullName evidence="2">histidine kinase</fullName>
        <ecNumber evidence="2">2.7.13.3</ecNumber>
    </recommendedName>
</protein>
<dbReference type="EMBL" id="VLLA01000001">
    <property type="protein sequence ID" value="TWI76509.1"/>
    <property type="molecule type" value="Genomic_DNA"/>
</dbReference>
<dbReference type="Pfam" id="PF07536">
    <property type="entry name" value="HWE_HK"/>
    <property type="match status" value="1"/>
</dbReference>
<evidence type="ECO:0000256" key="4">
    <source>
        <dbReference type="ARBA" id="ARBA00022679"/>
    </source>
</evidence>
<dbReference type="PANTHER" id="PTHR41523:SF8">
    <property type="entry name" value="ETHYLENE RESPONSE SENSOR PROTEIN"/>
    <property type="match status" value="1"/>
</dbReference>
<evidence type="ECO:0000256" key="7">
    <source>
        <dbReference type="ARBA" id="ARBA00022840"/>
    </source>
</evidence>
<dbReference type="Pfam" id="PF13185">
    <property type="entry name" value="GAF_2"/>
    <property type="match status" value="1"/>
</dbReference>
<evidence type="ECO:0000256" key="3">
    <source>
        <dbReference type="ARBA" id="ARBA00022553"/>
    </source>
</evidence>
<dbReference type="GO" id="GO:0004673">
    <property type="term" value="F:protein histidine kinase activity"/>
    <property type="evidence" value="ECO:0007669"/>
    <property type="project" value="UniProtKB-EC"/>
</dbReference>
<evidence type="ECO:0000256" key="6">
    <source>
        <dbReference type="ARBA" id="ARBA00022777"/>
    </source>
</evidence>
<keyword evidence="7" id="KW-0067">ATP-binding</keyword>
<keyword evidence="6 10" id="KW-0418">Kinase</keyword>
<evidence type="ECO:0000313" key="11">
    <source>
        <dbReference type="Proteomes" id="UP000316291"/>
    </source>
</evidence>
<dbReference type="EC" id="2.7.13.3" evidence="2"/>
<proteinExistence type="predicted"/>
<evidence type="ECO:0000256" key="2">
    <source>
        <dbReference type="ARBA" id="ARBA00012438"/>
    </source>
</evidence>
<feature type="domain" description="GAF" evidence="8">
    <location>
        <begin position="28"/>
        <end position="176"/>
    </location>
</feature>
<dbReference type="AlphaFoldDB" id="A0A562S5E7"/>